<feature type="compositionally biased region" description="Basic and acidic residues" evidence="1">
    <location>
        <begin position="1"/>
        <end position="17"/>
    </location>
</feature>
<organism evidence="2 3">
    <name type="scientific">Thecamonas trahens ATCC 50062</name>
    <dbReference type="NCBI Taxonomy" id="461836"/>
    <lineage>
        <taxon>Eukaryota</taxon>
        <taxon>Apusozoa</taxon>
        <taxon>Apusomonadida</taxon>
        <taxon>Apusomonadidae</taxon>
        <taxon>Thecamonas</taxon>
    </lineage>
</organism>
<dbReference type="AlphaFoldDB" id="A0A0L0D9W0"/>
<dbReference type="RefSeq" id="XP_013758301.1">
    <property type="nucleotide sequence ID" value="XM_013902847.1"/>
</dbReference>
<feature type="region of interest" description="Disordered" evidence="1">
    <location>
        <begin position="1"/>
        <end position="20"/>
    </location>
</feature>
<evidence type="ECO:0000256" key="1">
    <source>
        <dbReference type="SAM" id="MobiDB-lite"/>
    </source>
</evidence>
<evidence type="ECO:0000313" key="2">
    <source>
        <dbReference type="EMBL" id="KNC48881.1"/>
    </source>
</evidence>
<name>A0A0L0D9W0_THETB</name>
<dbReference type="EMBL" id="GL349452">
    <property type="protein sequence ID" value="KNC48881.1"/>
    <property type="molecule type" value="Genomic_DNA"/>
</dbReference>
<evidence type="ECO:0000313" key="3">
    <source>
        <dbReference type="Proteomes" id="UP000054408"/>
    </source>
</evidence>
<dbReference type="GeneID" id="25564163"/>
<keyword evidence="3" id="KW-1185">Reference proteome</keyword>
<sequence>MEADAERVQVVTHDEQQRPLSGTEVQGIIASFMASDPVLPADKLLQLHSLKAALQYDGIDGEAAGTGAGTQSEE</sequence>
<protein>
    <submittedName>
        <fullName evidence="2">Uncharacterized protein</fullName>
    </submittedName>
</protein>
<accession>A0A0L0D9W0</accession>
<proteinExistence type="predicted"/>
<reference evidence="2 3" key="1">
    <citation type="submission" date="2010-05" db="EMBL/GenBank/DDBJ databases">
        <title>The Genome Sequence of Thecamonas trahens ATCC 50062.</title>
        <authorList>
            <consortium name="The Broad Institute Genome Sequencing Platform"/>
            <person name="Russ C."/>
            <person name="Cuomo C."/>
            <person name="Shea T."/>
            <person name="Young S.K."/>
            <person name="Zeng Q."/>
            <person name="Koehrsen M."/>
            <person name="Haas B."/>
            <person name="Borodovsky M."/>
            <person name="Guigo R."/>
            <person name="Alvarado L."/>
            <person name="Berlin A."/>
            <person name="Bochicchio J."/>
            <person name="Borenstein D."/>
            <person name="Chapman S."/>
            <person name="Chen Z."/>
            <person name="Freedman E."/>
            <person name="Gellesch M."/>
            <person name="Goldberg J."/>
            <person name="Griggs A."/>
            <person name="Gujja S."/>
            <person name="Heilman E."/>
            <person name="Heiman D."/>
            <person name="Hepburn T."/>
            <person name="Howarth C."/>
            <person name="Jen D."/>
            <person name="Larson L."/>
            <person name="Mehta T."/>
            <person name="Park D."/>
            <person name="Pearson M."/>
            <person name="Roberts A."/>
            <person name="Saif S."/>
            <person name="Shenoy N."/>
            <person name="Sisk P."/>
            <person name="Stolte C."/>
            <person name="Sykes S."/>
            <person name="Thomson T."/>
            <person name="Walk T."/>
            <person name="White J."/>
            <person name="Yandava C."/>
            <person name="Burger G."/>
            <person name="Gray M.W."/>
            <person name="Holland P.W.H."/>
            <person name="King N."/>
            <person name="Lang F.B.F."/>
            <person name="Roger A.J."/>
            <person name="Ruiz-Trillo I."/>
            <person name="Lander E."/>
            <person name="Nusbaum C."/>
        </authorList>
    </citation>
    <scope>NUCLEOTIDE SEQUENCE [LARGE SCALE GENOMIC DNA]</scope>
    <source>
        <strain evidence="2 3">ATCC 50062</strain>
    </source>
</reference>
<gene>
    <name evidence="2" type="ORF">AMSG_04626</name>
</gene>
<dbReference type="Proteomes" id="UP000054408">
    <property type="component" value="Unassembled WGS sequence"/>
</dbReference>